<feature type="chain" id="PRO_5016603005" evidence="1">
    <location>
        <begin position="17"/>
        <end position="103"/>
    </location>
</feature>
<evidence type="ECO:0000313" key="3">
    <source>
        <dbReference type="Proteomes" id="UP000253153"/>
    </source>
</evidence>
<keyword evidence="1" id="KW-0732">Signal</keyword>
<accession>A0A366S9W1</accession>
<dbReference type="GeneID" id="41990544"/>
<dbReference type="OrthoDB" id="5060480at2759"/>
<sequence length="103" mass="10856">MQFSLALLALLPAALAAPAADTKYTVPACGCRTPSGTYVTNSLCLYNRGIPTTDNKFCYTADDRSPQADKVFTADACNGQSAGAKPECKSITVCKNPLIYVPC</sequence>
<evidence type="ECO:0000256" key="1">
    <source>
        <dbReference type="SAM" id="SignalP"/>
    </source>
</evidence>
<dbReference type="Proteomes" id="UP000253153">
    <property type="component" value="Unassembled WGS sequence"/>
</dbReference>
<protein>
    <submittedName>
        <fullName evidence="2">Uncharacterized protein</fullName>
    </submittedName>
</protein>
<dbReference type="AlphaFoldDB" id="A0A366S9W1"/>
<gene>
    <name evidence="2" type="ORF">FIESC28_01097</name>
</gene>
<comment type="caution">
    <text evidence="2">The sequence shown here is derived from an EMBL/GenBank/DDBJ whole genome shotgun (WGS) entry which is preliminary data.</text>
</comment>
<name>A0A366S9W1_9HYPO</name>
<proteinExistence type="predicted"/>
<dbReference type="RefSeq" id="XP_031020660.1">
    <property type="nucleotide sequence ID" value="XM_031155248.1"/>
</dbReference>
<reference evidence="2 3" key="1">
    <citation type="submission" date="2018-06" db="EMBL/GenBank/DDBJ databases">
        <title>Fusarium incarnatum-equiseti species complex species 28.</title>
        <authorList>
            <person name="Gardiner D.M."/>
        </authorList>
    </citation>
    <scope>NUCLEOTIDE SEQUENCE [LARGE SCALE GENOMIC DNA]</scope>
    <source>
        <strain evidence="2 3">FIESC_28</strain>
    </source>
</reference>
<dbReference type="EMBL" id="QKXC01000030">
    <property type="protein sequence ID" value="RBR26069.1"/>
    <property type="molecule type" value="Genomic_DNA"/>
</dbReference>
<evidence type="ECO:0000313" key="2">
    <source>
        <dbReference type="EMBL" id="RBR26069.1"/>
    </source>
</evidence>
<feature type="signal peptide" evidence="1">
    <location>
        <begin position="1"/>
        <end position="16"/>
    </location>
</feature>
<organism evidence="2 3">
    <name type="scientific">Fusarium coffeatum</name>
    <dbReference type="NCBI Taxonomy" id="231269"/>
    <lineage>
        <taxon>Eukaryota</taxon>
        <taxon>Fungi</taxon>
        <taxon>Dikarya</taxon>
        <taxon>Ascomycota</taxon>
        <taxon>Pezizomycotina</taxon>
        <taxon>Sordariomycetes</taxon>
        <taxon>Hypocreomycetidae</taxon>
        <taxon>Hypocreales</taxon>
        <taxon>Nectriaceae</taxon>
        <taxon>Fusarium</taxon>
        <taxon>Fusarium incarnatum-equiseti species complex</taxon>
    </lineage>
</organism>
<keyword evidence="3" id="KW-1185">Reference proteome</keyword>